<dbReference type="PANTHER" id="PTHR21227">
    <property type="entry name" value="TRNA-SPLICING ENDONUCLEASE SUBUNIT SEN2"/>
    <property type="match status" value="1"/>
</dbReference>
<comment type="similarity">
    <text evidence="1">Belongs to the tRNA-intron endonuclease family.</text>
</comment>
<evidence type="ECO:0000256" key="3">
    <source>
        <dbReference type="ARBA" id="ARBA00022694"/>
    </source>
</evidence>
<dbReference type="InterPro" id="IPR016589">
    <property type="entry name" value="tRNA_splic_SEN2"/>
</dbReference>
<dbReference type="PIRSF" id="PIRSF011789">
    <property type="entry name" value="tRNA_splic_SEN2"/>
    <property type="match status" value="1"/>
</dbReference>
<evidence type="ECO:0000256" key="7">
    <source>
        <dbReference type="PIRSR" id="PIRSR011789-1"/>
    </source>
</evidence>
<dbReference type="OrthoDB" id="10249562at2759"/>
<dbReference type="PANTHER" id="PTHR21227:SF0">
    <property type="entry name" value="TRNA-SPLICING ENDONUCLEASE SUBUNIT SEN2"/>
    <property type="match status" value="1"/>
</dbReference>
<keyword evidence="11" id="KW-1185">Reference proteome</keyword>
<dbReference type="STRING" id="1314771.A0A197KE14"/>
<evidence type="ECO:0000256" key="4">
    <source>
        <dbReference type="ARBA" id="ARBA00023239"/>
    </source>
</evidence>
<dbReference type="Pfam" id="PF01974">
    <property type="entry name" value="tRNA_int_endo"/>
    <property type="match status" value="1"/>
</dbReference>
<keyword evidence="3" id="KW-0819">tRNA processing</keyword>
<accession>A0A197KE14</accession>
<feature type="active site" evidence="7">
    <location>
        <position position="454"/>
    </location>
</feature>
<dbReference type="GO" id="GO:0003676">
    <property type="term" value="F:nucleic acid binding"/>
    <property type="evidence" value="ECO:0007669"/>
    <property type="project" value="InterPro"/>
</dbReference>
<feature type="compositionally biased region" description="Polar residues" evidence="8">
    <location>
        <begin position="195"/>
        <end position="207"/>
    </location>
</feature>
<dbReference type="CDD" id="cd22363">
    <property type="entry name" value="tRNA-intron_lyase_C"/>
    <property type="match status" value="1"/>
</dbReference>
<dbReference type="AlphaFoldDB" id="A0A197KE14"/>
<organism evidence="10 11">
    <name type="scientific">Linnemannia elongata AG-77</name>
    <dbReference type="NCBI Taxonomy" id="1314771"/>
    <lineage>
        <taxon>Eukaryota</taxon>
        <taxon>Fungi</taxon>
        <taxon>Fungi incertae sedis</taxon>
        <taxon>Mucoromycota</taxon>
        <taxon>Mortierellomycotina</taxon>
        <taxon>Mortierellomycetes</taxon>
        <taxon>Mortierellales</taxon>
        <taxon>Mortierellaceae</taxon>
        <taxon>Linnemannia</taxon>
    </lineage>
</organism>
<dbReference type="InterPro" id="IPR036167">
    <property type="entry name" value="tRNA_intron_Endo_cat-like_sf"/>
</dbReference>
<feature type="region of interest" description="Disordered" evidence="8">
    <location>
        <begin position="1"/>
        <end position="67"/>
    </location>
</feature>
<dbReference type="GO" id="GO:0005737">
    <property type="term" value="C:cytoplasm"/>
    <property type="evidence" value="ECO:0007669"/>
    <property type="project" value="TreeGrafter"/>
</dbReference>
<dbReference type="EC" id="4.6.1.16" evidence="2"/>
<dbReference type="SUPFAM" id="SSF53032">
    <property type="entry name" value="tRNA-intron endonuclease catalytic domain-like"/>
    <property type="match status" value="1"/>
</dbReference>
<evidence type="ECO:0000256" key="5">
    <source>
        <dbReference type="ARBA" id="ARBA00032432"/>
    </source>
</evidence>
<dbReference type="Proteomes" id="UP000078512">
    <property type="component" value="Unassembled WGS sequence"/>
</dbReference>
<dbReference type="InterPro" id="IPR011856">
    <property type="entry name" value="tRNA_endonuc-like_dom_sf"/>
</dbReference>
<protein>
    <recommendedName>
        <fullName evidence="2">tRNA-intron lyase</fullName>
        <ecNumber evidence="2">4.6.1.16</ecNumber>
    </recommendedName>
    <alternativeName>
        <fullName evidence="5">tRNA-intron endonuclease Sen2</fullName>
    </alternativeName>
</protein>
<sequence length="499" mass="54790">MATKRNNAGKRLQYSVPLPLPALQQQQQQQKQPQQQQQKHVQPQTPSTATNDLSLQRQSVSSSTTCPSSWLLHPLRTILSAALKYLHLQHDNTKGSPTTTQDLIHGEFHFSGASVWIHEGKDMEILFRQGFFGKGTLSRSEATWKERTAGSSQGVSLEEITRQRRVERAQLKMEKLVLAVQGNASALPVSTTPLISSNTSSTNASGFTTPVSTVSSVSQSQDPQLNNTVQQSIMPLTSPIGDDPEGVNQETVSSSSGSGENEEHLQLSLEEAFFLVFAVECIAVSEQKTSSTCDQLLGGNPAGVTPFSIQECWLRFAQASAFAGKPSIAASIPMQMPMPDISPDNPFIVRYAAYHHYRSLGWVVKDGLKYGTDFLLYKKGMIFGHSQFGIRVVACKSAAEVTSNTTHQHRPTGMSPLNLHSSPLSSTPGIFVSHAVHSWQWLLALNRVISQVQKTVILCHVIVPSHVSKQQLSHPLKALPLYTIVEVGIKRFIPEKNRK</sequence>
<feature type="compositionally biased region" description="Polar residues" evidence="8">
    <location>
        <begin position="45"/>
        <end position="58"/>
    </location>
</feature>
<proteinExistence type="inferred from homology"/>
<dbReference type="Gene3D" id="3.40.1350.10">
    <property type="match status" value="1"/>
</dbReference>
<evidence type="ECO:0000259" key="9">
    <source>
        <dbReference type="Pfam" id="PF01974"/>
    </source>
</evidence>
<evidence type="ECO:0000313" key="11">
    <source>
        <dbReference type="Proteomes" id="UP000078512"/>
    </source>
</evidence>
<reference evidence="10 11" key="1">
    <citation type="submission" date="2016-05" db="EMBL/GenBank/DDBJ databases">
        <title>Genome sequencing reveals origins of a unique bacterial endosymbiosis in the earliest lineages of terrestrial Fungi.</title>
        <authorList>
            <consortium name="DOE Joint Genome Institute"/>
            <person name="Uehling J."/>
            <person name="Gryganskyi A."/>
            <person name="Hameed K."/>
            <person name="Tschaplinski T."/>
            <person name="Misztal P."/>
            <person name="Wu S."/>
            <person name="Desiro A."/>
            <person name="Vande Pol N."/>
            <person name="Du Z.-Y."/>
            <person name="Zienkiewicz A."/>
            <person name="Zienkiewicz K."/>
            <person name="Morin E."/>
            <person name="Tisserant E."/>
            <person name="Splivallo R."/>
            <person name="Hainaut M."/>
            <person name="Henrissat B."/>
            <person name="Ohm R."/>
            <person name="Kuo A."/>
            <person name="Yan J."/>
            <person name="Lipzen A."/>
            <person name="Nolan M."/>
            <person name="Labutti K."/>
            <person name="Barry K."/>
            <person name="Goldstein A."/>
            <person name="Labbe J."/>
            <person name="Schadt C."/>
            <person name="Tuskan G."/>
            <person name="Grigoriev I."/>
            <person name="Martin F."/>
            <person name="Vilgalys R."/>
            <person name="Bonito G."/>
        </authorList>
    </citation>
    <scope>NUCLEOTIDE SEQUENCE [LARGE SCALE GENOMIC DNA]</scope>
    <source>
        <strain evidence="10 11">AG-77</strain>
    </source>
</reference>
<feature type="region of interest" description="Disordered" evidence="8">
    <location>
        <begin position="195"/>
        <end position="262"/>
    </location>
</feature>
<gene>
    <name evidence="10" type="ORF">K457DRAFT_67393</name>
</gene>
<dbReference type="GO" id="GO:0000213">
    <property type="term" value="F:tRNA-intron lyase activity"/>
    <property type="evidence" value="ECO:0007669"/>
    <property type="project" value="UniProtKB-EC"/>
</dbReference>
<feature type="active site" evidence="7">
    <location>
        <position position="377"/>
    </location>
</feature>
<dbReference type="EMBL" id="KV442017">
    <property type="protein sequence ID" value="OAQ34629.1"/>
    <property type="molecule type" value="Genomic_DNA"/>
</dbReference>
<feature type="compositionally biased region" description="Polar residues" evidence="8">
    <location>
        <begin position="225"/>
        <end position="235"/>
    </location>
</feature>
<evidence type="ECO:0000256" key="8">
    <source>
        <dbReference type="SAM" id="MobiDB-lite"/>
    </source>
</evidence>
<evidence type="ECO:0000256" key="2">
    <source>
        <dbReference type="ARBA" id="ARBA00012573"/>
    </source>
</evidence>
<evidence type="ECO:0000313" key="10">
    <source>
        <dbReference type="EMBL" id="OAQ34629.1"/>
    </source>
</evidence>
<comment type="catalytic activity">
    <reaction evidence="6">
        <text>pretRNA = a 3'-half-tRNA molecule with a 5'-OH end + a 5'-half-tRNA molecule with a 2',3'-cyclic phosphate end + an intron with a 2',3'-cyclic phosphate and a 5'-hydroxyl terminus.</text>
        <dbReference type="EC" id="4.6.1.16"/>
    </reaction>
</comment>
<feature type="compositionally biased region" description="Low complexity" evidence="8">
    <location>
        <begin position="208"/>
        <end position="224"/>
    </location>
</feature>
<name>A0A197KE14_9FUNG</name>
<dbReference type="GO" id="GO:0000214">
    <property type="term" value="C:tRNA-intron endonuclease complex"/>
    <property type="evidence" value="ECO:0007669"/>
    <property type="project" value="InterPro"/>
</dbReference>
<dbReference type="InterPro" id="IPR006676">
    <property type="entry name" value="tRNA_splic"/>
</dbReference>
<evidence type="ECO:0000256" key="1">
    <source>
        <dbReference type="ARBA" id="ARBA00008078"/>
    </source>
</evidence>
<feature type="domain" description="tRNA intron endonuclease catalytic" evidence="9">
    <location>
        <begin position="347"/>
        <end position="461"/>
    </location>
</feature>
<dbReference type="GO" id="GO:0000379">
    <property type="term" value="P:tRNA-type intron splice site recognition and cleavage"/>
    <property type="evidence" value="ECO:0007669"/>
    <property type="project" value="TreeGrafter"/>
</dbReference>
<dbReference type="InterPro" id="IPR006677">
    <property type="entry name" value="tRNA_intron_Endonuc_cat-like"/>
</dbReference>
<feature type="compositionally biased region" description="Low complexity" evidence="8">
    <location>
        <begin position="24"/>
        <end position="44"/>
    </location>
</feature>
<evidence type="ECO:0000256" key="6">
    <source>
        <dbReference type="ARBA" id="ARBA00034031"/>
    </source>
</evidence>
<keyword evidence="4" id="KW-0456">Lyase</keyword>
<feature type="active site" evidence="7">
    <location>
        <position position="385"/>
    </location>
</feature>